<keyword evidence="1" id="KW-0812">Transmembrane</keyword>
<sequence length="267" mass="29268">MDSREKLERQRLKAEKQRQEDIALTKVLYWIVGAVVLEFLLLMTQKYFINFTVDEFGINLAVAIASAIKVVTFAGIIAGVAVLVLARARWKKGKQGVFFWAVGLFLILLGVYSALVWQFNATGVEFLIFANVVFAVLAFVYYIYQTEFFAVAVTCAAGMLGIYIRFAGSSGIRTYVALGLMVVVLVVVAAVAAAAQHGEGALTLKDKKIELLPKTANYILIYVSCALMAVVLIASLIIGTGVGEMVYYAVPTAWVLIMAVYYTVKLM</sequence>
<dbReference type="EMBL" id="JBBMFK010000004">
    <property type="protein sequence ID" value="MEQ2442581.1"/>
    <property type="molecule type" value="Genomic_DNA"/>
</dbReference>
<name>A0ABV1E5J1_9FIRM</name>
<keyword evidence="3" id="KW-1185">Reference proteome</keyword>
<feature type="transmembrane region" description="Helical" evidence="1">
    <location>
        <begin position="97"/>
        <end position="117"/>
    </location>
</feature>
<evidence type="ECO:0000256" key="1">
    <source>
        <dbReference type="SAM" id="Phobius"/>
    </source>
</evidence>
<accession>A0ABV1E5J1</accession>
<keyword evidence="1" id="KW-0472">Membrane</keyword>
<evidence type="ECO:0000313" key="2">
    <source>
        <dbReference type="EMBL" id="MEQ2442581.1"/>
    </source>
</evidence>
<comment type="caution">
    <text evidence="2">The sequence shown here is derived from an EMBL/GenBank/DDBJ whole genome shotgun (WGS) entry which is preliminary data.</text>
</comment>
<feature type="transmembrane region" description="Helical" evidence="1">
    <location>
        <begin position="245"/>
        <end position="264"/>
    </location>
</feature>
<dbReference type="RefSeq" id="WP_294517321.1">
    <property type="nucleotide sequence ID" value="NZ_JBBMFK010000004.1"/>
</dbReference>
<dbReference type="Proteomes" id="UP001464378">
    <property type="component" value="Unassembled WGS sequence"/>
</dbReference>
<feature type="transmembrane region" description="Helical" evidence="1">
    <location>
        <begin position="21"/>
        <end position="44"/>
    </location>
</feature>
<keyword evidence="1" id="KW-1133">Transmembrane helix</keyword>
<feature type="transmembrane region" description="Helical" evidence="1">
    <location>
        <begin position="123"/>
        <end position="143"/>
    </location>
</feature>
<gene>
    <name evidence="2" type="ORF">WMO64_03770</name>
</gene>
<feature type="transmembrane region" description="Helical" evidence="1">
    <location>
        <begin position="56"/>
        <end position="85"/>
    </location>
</feature>
<feature type="transmembrane region" description="Helical" evidence="1">
    <location>
        <begin position="216"/>
        <end position="239"/>
    </location>
</feature>
<protein>
    <submittedName>
        <fullName evidence="2">Uncharacterized protein</fullName>
    </submittedName>
</protein>
<feature type="transmembrane region" description="Helical" evidence="1">
    <location>
        <begin position="148"/>
        <end position="166"/>
    </location>
</feature>
<feature type="transmembrane region" description="Helical" evidence="1">
    <location>
        <begin position="172"/>
        <end position="195"/>
    </location>
</feature>
<reference evidence="2 3" key="1">
    <citation type="submission" date="2024-03" db="EMBL/GenBank/DDBJ databases">
        <title>Human intestinal bacterial collection.</title>
        <authorList>
            <person name="Pauvert C."/>
            <person name="Hitch T.C.A."/>
            <person name="Clavel T."/>
        </authorList>
    </citation>
    <scope>NUCLEOTIDE SEQUENCE [LARGE SCALE GENOMIC DNA]</scope>
    <source>
        <strain evidence="2 3">CLA-AP-H29</strain>
    </source>
</reference>
<organism evidence="2 3">
    <name type="scientific">Pseudoflavonifractor intestinihominis</name>
    <dbReference type="NCBI Taxonomy" id="3133171"/>
    <lineage>
        <taxon>Bacteria</taxon>
        <taxon>Bacillati</taxon>
        <taxon>Bacillota</taxon>
        <taxon>Clostridia</taxon>
        <taxon>Eubacteriales</taxon>
        <taxon>Oscillospiraceae</taxon>
        <taxon>Pseudoflavonifractor</taxon>
    </lineage>
</organism>
<evidence type="ECO:0000313" key="3">
    <source>
        <dbReference type="Proteomes" id="UP001464378"/>
    </source>
</evidence>
<proteinExistence type="predicted"/>